<proteinExistence type="predicted"/>
<evidence type="ECO:0000313" key="2">
    <source>
        <dbReference type="Proteomes" id="UP001153332"/>
    </source>
</evidence>
<gene>
    <name evidence="1" type="ORF">O1611_g5808</name>
</gene>
<evidence type="ECO:0000313" key="1">
    <source>
        <dbReference type="EMBL" id="KAJ8127828.1"/>
    </source>
</evidence>
<dbReference type="EMBL" id="JAPUUL010001286">
    <property type="protein sequence ID" value="KAJ8127828.1"/>
    <property type="molecule type" value="Genomic_DNA"/>
</dbReference>
<keyword evidence="2" id="KW-1185">Reference proteome</keyword>
<organism evidence="1 2">
    <name type="scientific">Lasiodiplodia mahajangana</name>
    <dbReference type="NCBI Taxonomy" id="1108764"/>
    <lineage>
        <taxon>Eukaryota</taxon>
        <taxon>Fungi</taxon>
        <taxon>Dikarya</taxon>
        <taxon>Ascomycota</taxon>
        <taxon>Pezizomycotina</taxon>
        <taxon>Dothideomycetes</taxon>
        <taxon>Dothideomycetes incertae sedis</taxon>
        <taxon>Botryosphaeriales</taxon>
        <taxon>Botryosphaeriaceae</taxon>
        <taxon>Lasiodiplodia</taxon>
    </lineage>
</organism>
<name>A0ACC2JKS2_9PEZI</name>
<comment type="caution">
    <text evidence="1">The sequence shown here is derived from an EMBL/GenBank/DDBJ whole genome shotgun (WGS) entry which is preliminary data.</text>
</comment>
<accession>A0ACC2JKS2</accession>
<sequence>MERPVEETALMPQDDRNELLKAGTNRTSVATSPSVCGTSVATDGGDAEQLAQNPAVHSKCSESKCNESRDGGGSQHISGELQPQNPSGQLSDGTQPETRTELTSKETLQERLGRALIMSESELFFLLEDDLNRVVTAEAVMAELKNLGEFTGEDSVASLSRTTDQIYKEHHGESPQDGKVTITTRRRFFAILVLMGMASEITGVIEEGLYDWDLPLSLDKSGPGCPRLGSESWLVRRKAFTDNEQVFRAEVDLLERLGKDHPHLLLPLVTYEYCGCYYLLFQWADGGNLDNFFQSHSRADQPPRDAKLSKWLASQFLGLSEALASLENCEPDLSAIDKSQYNPKTLLQTYGAHGNLKAQNILWFREDAGYGNSLGTFKISDFGLTSPYYLKFHSRLNPDTPPTYLYRAPSYDAIFKPNSHWDMWALGCILAELVTWYLMGGDAVTKFRNERINDFLSIDRSQRFCRETMKTPIDEHFNMLRSLPQCTDFLLDLINFADERLLQMSYHDRFQASELLEFADSINQKCQESSYCLERTYPFNGGQGTTLSEPTSGPVSPI</sequence>
<reference evidence="1" key="1">
    <citation type="submission" date="2022-12" db="EMBL/GenBank/DDBJ databases">
        <title>Genome Sequence of Lasiodiplodia mahajangana.</title>
        <authorList>
            <person name="Buettner E."/>
        </authorList>
    </citation>
    <scope>NUCLEOTIDE SEQUENCE</scope>
    <source>
        <strain evidence="1">VT137</strain>
    </source>
</reference>
<dbReference type="Proteomes" id="UP001153332">
    <property type="component" value="Unassembled WGS sequence"/>
</dbReference>
<protein>
    <submittedName>
        <fullName evidence="1">Uncharacterized protein</fullName>
    </submittedName>
</protein>